<evidence type="ECO:0000256" key="6">
    <source>
        <dbReference type="ARBA" id="ARBA00022786"/>
    </source>
</evidence>
<evidence type="ECO:0000259" key="9">
    <source>
        <dbReference type="PROSITE" id="PS50089"/>
    </source>
</evidence>
<evidence type="ECO:0000313" key="11">
    <source>
        <dbReference type="Proteomes" id="UP000823775"/>
    </source>
</evidence>
<keyword evidence="3" id="KW-0808">Transferase</keyword>
<feature type="domain" description="RING-type" evidence="9">
    <location>
        <begin position="140"/>
        <end position="181"/>
    </location>
</feature>
<keyword evidence="7" id="KW-0862">Zinc</keyword>
<dbReference type="PROSITE" id="PS50089">
    <property type="entry name" value="ZF_RING_2"/>
    <property type="match status" value="1"/>
</dbReference>
<evidence type="ECO:0000256" key="2">
    <source>
        <dbReference type="ARBA" id="ARBA00012483"/>
    </source>
</evidence>
<dbReference type="PANTHER" id="PTHR22937">
    <property type="entry name" value="E3 UBIQUITIN-PROTEIN LIGASE RNF165"/>
    <property type="match status" value="1"/>
</dbReference>
<keyword evidence="6" id="KW-0833">Ubl conjugation pathway</keyword>
<gene>
    <name evidence="10" type="ORF">HAX54_000725</name>
</gene>
<dbReference type="InterPro" id="IPR013083">
    <property type="entry name" value="Znf_RING/FYVE/PHD"/>
</dbReference>
<evidence type="ECO:0000256" key="4">
    <source>
        <dbReference type="ARBA" id="ARBA00022723"/>
    </source>
</evidence>
<evidence type="ECO:0000256" key="5">
    <source>
        <dbReference type="ARBA" id="ARBA00022771"/>
    </source>
</evidence>
<evidence type="ECO:0000313" key="10">
    <source>
        <dbReference type="EMBL" id="MCD7465166.1"/>
    </source>
</evidence>
<name>A0ABS8T2E7_DATST</name>
<keyword evidence="5 8" id="KW-0863">Zinc-finger</keyword>
<dbReference type="PANTHER" id="PTHR22937:SF175">
    <property type="entry name" value="RING-TYPE E3 UBIQUITIN TRANSFERASE"/>
    <property type="match status" value="1"/>
</dbReference>
<keyword evidence="4" id="KW-0479">Metal-binding</keyword>
<dbReference type="Proteomes" id="UP000823775">
    <property type="component" value="Unassembled WGS sequence"/>
</dbReference>
<comment type="catalytic activity">
    <reaction evidence="1">
        <text>S-ubiquitinyl-[E2 ubiquitin-conjugating enzyme]-L-cysteine + [acceptor protein]-L-lysine = [E2 ubiquitin-conjugating enzyme]-L-cysteine + N(6)-ubiquitinyl-[acceptor protein]-L-lysine.</text>
        <dbReference type="EC" id="2.3.2.27"/>
    </reaction>
</comment>
<evidence type="ECO:0000256" key="8">
    <source>
        <dbReference type="PROSITE-ProRule" id="PRU00175"/>
    </source>
</evidence>
<protein>
    <recommendedName>
        <fullName evidence="2">RING-type E3 ubiquitin transferase</fullName>
        <ecNumber evidence="2">2.3.2.27</ecNumber>
    </recommendedName>
</protein>
<dbReference type="InterPro" id="IPR001841">
    <property type="entry name" value="Znf_RING"/>
</dbReference>
<comment type="caution">
    <text evidence="10">The sequence shown here is derived from an EMBL/GenBank/DDBJ whole genome shotgun (WGS) entry which is preliminary data.</text>
</comment>
<dbReference type="SUPFAM" id="SSF57850">
    <property type="entry name" value="RING/U-box"/>
    <property type="match status" value="1"/>
</dbReference>
<dbReference type="EC" id="2.3.2.27" evidence="2"/>
<dbReference type="Gene3D" id="3.30.40.10">
    <property type="entry name" value="Zinc/RING finger domain, C3HC4 (zinc finger)"/>
    <property type="match status" value="1"/>
</dbReference>
<sequence length="190" mass="22310">MSNSHSHFSPDNYHDNYPRSQQAYRRHSLRFTTGPYDHSYGRRHVRTSVDEPYISRHQGIITPHNYQSVASSTNEIIDDHYVTRDPFELITRFLDCHREANYMEEKEEDCILEYFKIRTHCVVALKDGVNNPTKAYEEICAICQVEFDYEETIGTLGCEHEYHTCCIKQCLLRKKDCPMCRASVLPFTST</sequence>
<evidence type="ECO:0000256" key="7">
    <source>
        <dbReference type="ARBA" id="ARBA00022833"/>
    </source>
</evidence>
<evidence type="ECO:0000256" key="1">
    <source>
        <dbReference type="ARBA" id="ARBA00000900"/>
    </source>
</evidence>
<dbReference type="InterPro" id="IPR045191">
    <property type="entry name" value="MBR1/2-like"/>
</dbReference>
<accession>A0ABS8T2E7</accession>
<keyword evidence="11" id="KW-1185">Reference proteome</keyword>
<organism evidence="10 11">
    <name type="scientific">Datura stramonium</name>
    <name type="common">Jimsonweed</name>
    <name type="synonym">Common thornapple</name>
    <dbReference type="NCBI Taxonomy" id="4076"/>
    <lineage>
        <taxon>Eukaryota</taxon>
        <taxon>Viridiplantae</taxon>
        <taxon>Streptophyta</taxon>
        <taxon>Embryophyta</taxon>
        <taxon>Tracheophyta</taxon>
        <taxon>Spermatophyta</taxon>
        <taxon>Magnoliopsida</taxon>
        <taxon>eudicotyledons</taxon>
        <taxon>Gunneridae</taxon>
        <taxon>Pentapetalae</taxon>
        <taxon>asterids</taxon>
        <taxon>lamiids</taxon>
        <taxon>Solanales</taxon>
        <taxon>Solanaceae</taxon>
        <taxon>Solanoideae</taxon>
        <taxon>Datureae</taxon>
        <taxon>Datura</taxon>
    </lineage>
</organism>
<reference evidence="10 11" key="1">
    <citation type="journal article" date="2021" name="BMC Genomics">
        <title>Datura genome reveals duplications of psychoactive alkaloid biosynthetic genes and high mutation rate following tissue culture.</title>
        <authorList>
            <person name="Rajewski A."/>
            <person name="Carter-House D."/>
            <person name="Stajich J."/>
            <person name="Litt A."/>
        </authorList>
    </citation>
    <scope>NUCLEOTIDE SEQUENCE [LARGE SCALE GENOMIC DNA]</scope>
    <source>
        <strain evidence="10">AR-01</strain>
    </source>
</reference>
<proteinExistence type="predicted"/>
<dbReference type="EMBL" id="JACEIK010001023">
    <property type="protein sequence ID" value="MCD7465166.1"/>
    <property type="molecule type" value="Genomic_DNA"/>
</dbReference>
<dbReference type="Pfam" id="PF13639">
    <property type="entry name" value="zf-RING_2"/>
    <property type="match status" value="1"/>
</dbReference>
<evidence type="ECO:0000256" key="3">
    <source>
        <dbReference type="ARBA" id="ARBA00022679"/>
    </source>
</evidence>